<comment type="caution">
    <text evidence="1">The sequence shown here is derived from an EMBL/GenBank/DDBJ whole genome shotgun (WGS) entry which is preliminary data.</text>
</comment>
<sequence length="56" mass="6137">MSGTPLIQKELEQGELFVIPDSDIKITFKGAGTMHMEDDTVISDAVFFLQHGSDVP</sequence>
<dbReference type="AlphaFoldDB" id="A0A0G0UFF7"/>
<evidence type="ECO:0000313" key="2">
    <source>
        <dbReference type="Proteomes" id="UP000034616"/>
    </source>
</evidence>
<accession>A0A0G0UFF7</accession>
<proteinExistence type="predicted"/>
<organism evidence="1 2">
    <name type="scientific">Candidatus Uhrbacteria bacterium GW2011_GWC2_41_11</name>
    <dbReference type="NCBI Taxonomy" id="1618985"/>
    <lineage>
        <taxon>Bacteria</taxon>
        <taxon>Candidatus Uhriibacteriota</taxon>
    </lineage>
</organism>
<gene>
    <name evidence="1" type="ORF">UU35_C0002G0124</name>
</gene>
<dbReference type="Proteomes" id="UP000034616">
    <property type="component" value="Unassembled WGS sequence"/>
</dbReference>
<protein>
    <submittedName>
        <fullName evidence="1">Uncharacterized protein</fullName>
    </submittedName>
</protein>
<name>A0A0G0UFF7_9BACT</name>
<reference evidence="1 2" key="1">
    <citation type="journal article" date="2015" name="Nature">
        <title>rRNA introns, odd ribosomes, and small enigmatic genomes across a large radiation of phyla.</title>
        <authorList>
            <person name="Brown C.T."/>
            <person name="Hug L.A."/>
            <person name="Thomas B.C."/>
            <person name="Sharon I."/>
            <person name="Castelle C.J."/>
            <person name="Singh A."/>
            <person name="Wilkins M.J."/>
            <person name="Williams K.H."/>
            <person name="Banfield J.F."/>
        </authorList>
    </citation>
    <scope>NUCLEOTIDE SEQUENCE [LARGE SCALE GENOMIC DNA]</scope>
</reference>
<evidence type="ECO:0000313" key="1">
    <source>
        <dbReference type="EMBL" id="KKR87623.1"/>
    </source>
</evidence>
<dbReference type="EMBL" id="LCAH01000002">
    <property type="protein sequence ID" value="KKR87623.1"/>
    <property type="molecule type" value="Genomic_DNA"/>
</dbReference>